<dbReference type="SUPFAM" id="SSF56112">
    <property type="entry name" value="Protein kinase-like (PK-like)"/>
    <property type="match status" value="1"/>
</dbReference>
<sequence>MIFRSSTDTYTITDTLNVTPYFSVRECFSQADEQKYRVKVISKVNINRLINESQIQTEFKILREVNHPNLIQVKEIIEDMENYYIVTDFYSKYSLSCKFGRTTALTERRVKRIFLQLINLVKFFHDQNIVLRNIKPDTILINDDDQIMLSDLSFATYATSLKLLDDYYGETIYDPPEVHKRMPYRGQFLDIWALGVILFTLLANDVPWHPASASEICAQMMNTQLKRKNGFSMSAFSMIQGMLNVDPTRRYTLGQIFDHEWTIINPNDQDDSNNQAPGGNPNQIGFDNHINIPQNFQDSQNTSIGSPTKNSPTSQRSSAIPRNVSPRGNIPICPRPAFRALPKLDDLPNPMKVENIEIAQTSRKTQRSSQSMAKPFKSSTRRYSLGEKPSLVKPMVASNTPLSKLLDINLDSDS</sequence>
<organism evidence="5 6">
    <name type="scientific">Tritrichomonas foetus</name>
    <dbReference type="NCBI Taxonomy" id="1144522"/>
    <lineage>
        <taxon>Eukaryota</taxon>
        <taxon>Metamonada</taxon>
        <taxon>Parabasalia</taxon>
        <taxon>Tritrichomonadida</taxon>
        <taxon>Tritrichomonadidae</taxon>
        <taxon>Tritrichomonas</taxon>
    </lineage>
</organism>
<feature type="compositionally biased region" description="Polar residues" evidence="3">
    <location>
        <begin position="265"/>
        <end position="320"/>
    </location>
</feature>
<name>A0A1J4K0W2_9EUKA</name>
<accession>A0A1J4K0W2</accession>
<keyword evidence="5" id="KW-0418">Kinase</keyword>
<dbReference type="InterPro" id="IPR000719">
    <property type="entry name" value="Prot_kinase_dom"/>
</dbReference>
<reference evidence="5" key="1">
    <citation type="submission" date="2016-10" db="EMBL/GenBank/DDBJ databases">
        <authorList>
            <person name="Benchimol M."/>
            <person name="Almeida L.G."/>
            <person name="Vasconcelos A.T."/>
            <person name="Perreira-Neves A."/>
            <person name="Rosa I.A."/>
            <person name="Tasca T."/>
            <person name="Bogo M.R."/>
            <person name="de Souza W."/>
        </authorList>
    </citation>
    <scope>NUCLEOTIDE SEQUENCE [LARGE SCALE GENOMIC DNA]</scope>
    <source>
        <strain evidence="5">K</strain>
    </source>
</reference>
<feature type="domain" description="Protein kinase" evidence="4">
    <location>
        <begin position="10"/>
        <end position="262"/>
    </location>
</feature>
<feature type="region of interest" description="Disordered" evidence="3">
    <location>
        <begin position="265"/>
        <end position="332"/>
    </location>
</feature>
<gene>
    <name evidence="5" type="ORF">TRFO_06057</name>
</gene>
<dbReference type="GO" id="GO:0005524">
    <property type="term" value="F:ATP binding"/>
    <property type="evidence" value="ECO:0007669"/>
    <property type="project" value="UniProtKB-KW"/>
</dbReference>
<keyword evidence="2" id="KW-0067">ATP-binding</keyword>
<evidence type="ECO:0000256" key="2">
    <source>
        <dbReference type="ARBA" id="ARBA00022840"/>
    </source>
</evidence>
<dbReference type="GO" id="GO:0004674">
    <property type="term" value="F:protein serine/threonine kinase activity"/>
    <property type="evidence" value="ECO:0007669"/>
    <property type="project" value="TreeGrafter"/>
</dbReference>
<proteinExistence type="predicted"/>
<dbReference type="GO" id="GO:0035556">
    <property type="term" value="P:intracellular signal transduction"/>
    <property type="evidence" value="ECO:0007669"/>
    <property type="project" value="TreeGrafter"/>
</dbReference>
<dbReference type="PROSITE" id="PS50011">
    <property type="entry name" value="PROTEIN_KINASE_DOM"/>
    <property type="match status" value="1"/>
</dbReference>
<dbReference type="Proteomes" id="UP000179807">
    <property type="component" value="Unassembled WGS sequence"/>
</dbReference>
<keyword evidence="5" id="KW-0808">Transferase</keyword>
<keyword evidence="1" id="KW-0547">Nucleotide-binding</keyword>
<dbReference type="InterPro" id="IPR011009">
    <property type="entry name" value="Kinase-like_dom_sf"/>
</dbReference>
<dbReference type="Pfam" id="PF00069">
    <property type="entry name" value="Pkinase"/>
    <property type="match status" value="1"/>
</dbReference>
<protein>
    <submittedName>
        <fullName evidence="5">CAMK family protein kinase</fullName>
    </submittedName>
</protein>
<evidence type="ECO:0000313" key="6">
    <source>
        <dbReference type="Proteomes" id="UP000179807"/>
    </source>
</evidence>
<dbReference type="EMBL" id="MLAK01000771">
    <property type="protein sequence ID" value="OHT05065.1"/>
    <property type="molecule type" value="Genomic_DNA"/>
</dbReference>
<evidence type="ECO:0000256" key="1">
    <source>
        <dbReference type="ARBA" id="ARBA00022741"/>
    </source>
</evidence>
<dbReference type="AlphaFoldDB" id="A0A1J4K0W2"/>
<dbReference type="GeneID" id="94827570"/>
<dbReference type="PANTHER" id="PTHR24346">
    <property type="entry name" value="MAP/MICROTUBULE AFFINITY-REGULATING KINASE"/>
    <property type="match status" value="1"/>
</dbReference>
<dbReference type="RefSeq" id="XP_068358201.1">
    <property type="nucleotide sequence ID" value="XM_068492866.1"/>
</dbReference>
<keyword evidence="6" id="KW-1185">Reference proteome</keyword>
<dbReference type="SMART" id="SM00220">
    <property type="entry name" value="S_TKc"/>
    <property type="match status" value="1"/>
</dbReference>
<comment type="caution">
    <text evidence="5">The sequence shown here is derived from an EMBL/GenBank/DDBJ whole genome shotgun (WGS) entry which is preliminary data.</text>
</comment>
<dbReference type="PANTHER" id="PTHR24346:SF30">
    <property type="entry name" value="MATERNAL EMBRYONIC LEUCINE ZIPPER KINASE"/>
    <property type="match status" value="1"/>
</dbReference>
<dbReference type="OrthoDB" id="3049493at2759"/>
<dbReference type="VEuPathDB" id="TrichDB:TRFO_06057"/>
<feature type="compositionally biased region" description="Low complexity" evidence="3">
    <location>
        <begin position="360"/>
        <end position="371"/>
    </location>
</feature>
<evidence type="ECO:0000256" key="3">
    <source>
        <dbReference type="SAM" id="MobiDB-lite"/>
    </source>
</evidence>
<feature type="region of interest" description="Disordered" evidence="3">
    <location>
        <begin position="358"/>
        <end position="388"/>
    </location>
</feature>
<dbReference type="GO" id="GO:0005737">
    <property type="term" value="C:cytoplasm"/>
    <property type="evidence" value="ECO:0007669"/>
    <property type="project" value="TreeGrafter"/>
</dbReference>
<evidence type="ECO:0000313" key="5">
    <source>
        <dbReference type="EMBL" id="OHT05065.1"/>
    </source>
</evidence>
<evidence type="ECO:0000259" key="4">
    <source>
        <dbReference type="PROSITE" id="PS50011"/>
    </source>
</evidence>
<dbReference type="Gene3D" id="1.10.510.10">
    <property type="entry name" value="Transferase(Phosphotransferase) domain 1"/>
    <property type="match status" value="1"/>
</dbReference>